<organism evidence="2 3">
    <name type="scientific">Sparassis crispa</name>
    <dbReference type="NCBI Taxonomy" id="139825"/>
    <lineage>
        <taxon>Eukaryota</taxon>
        <taxon>Fungi</taxon>
        <taxon>Dikarya</taxon>
        <taxon>Basidiomycota</taxon>
        <taxon>Agaricomycotina</taxon>
        <taxon>Agaricomycetes</taxon>
        <taxon>Polyporales</taxon>
        <taxon>Sparassidaceae</taxon>
        <taxon>Sparassis</taxon>
    </lineage>
</organism>
<comment type="caution">
    <text evidence="2">The sequence shown here is derived from an EMBL/GenBank/DDBJ whole genome shotgun (WGS) entry which is preliminary data.</text>
</comment>
<gene>
    <name evidence="2" type="ORF">SCP_1400160</name>
</gene>
<sequence>MSQPFALRSPLSVVFLLHIALDVPMAVQGLLSPASLPFLQLNNTTLVFIKLYAALVAGICVAALLCYPLPDFLPGKRAFAMALCIYHVTCSTILFNAPRIVPMSFGALAESYKVTPEIVWGILHGCVGLAMAVWWQATVHYAQLAAARKTQ</sequence>
<evidence type="ECO:0000313" key="3">
    <source>
        <dbReference type="Proteomes" id="UP000287166"/>
    </source>
</evidence>
<dbReference type="EMBL" id="BFAD01000014">
    <property type="protein sequence ID" value="GBE88611.1"/>
    <property type="molecule type" value="Genomic_DNA"/>
</dbReference>
<dbReference type="OrthoDB" id="2550823at2759"/>
<reference evidence="2 3" key="1">
    <citation type="journal article" date="2018" name="Sci. Rep.">
        <title>Genome sequence of the cauliflower mushroom Sparassis crispa (Hanabiratake) and its association with beneficial usage.</title>
        <authorList>
            <person name="Kiyama R."/>
            <person name="Furutani Y."/>
            <person name="Kawaguchi K."/>
            <person name="Nakanishi T."/>
        </authorList>
    </citation>
    <scope>NUCLEOTIDE SEQUENCE [LARGE SCALE GENOMIC DNA]</scope>
</reference>
<dbReference type="STRING" id="139825.A0A401H2F5"/>
<proteinExistence type="predicted"/>
<dbReference type="InParanoid" id="A0A401H2F5"/>
<accession>A0A401H2F5</accession>
<keyword evidence="1" id="KW-1133">Transmembrane helix</keyword>
<keyword evidence="3" id="KW-1185">Reference proteome</keyword>
<feature type="transmembrane region" description="Helical" evidence="1">
    <location>
        <begin position="118"/>
        <end position="142"/>
    </location>
</feature>
<keyword evidence="1" id="KW-0472">Membrane</keyword>
<protein>
    <submittedName>
        <fullName evidence="2">Uncharacterized protein</fullName>
    </submittedName>
</protein>
<keyword evidence="1" id="KW-0812">Transmembrane</keyword>
<dbReference type="Proteomes" id="UP000287166">
    <property type="component" value="Unassembled WGS sequence"/>
</dbReference>
<dbReference type="AlphaFoldDB" id="A0A401H2F5"/>
<evidence type="ECO:0000256" key="1">
    <source>
        <dbReference type="SAM" id="Phobius"/>
    </source>
</evidence>
<dbReference type="GeneID" id="38785528"/>
<feature type="transmembrane region" description="Helical" evidence="1">
    <location>
        <begin position="79"/>
        <end position="98"/>
    </location>
</feature>
<feature type="transmembrane region" description="Helical" evidence="1">
    <location>
        <begin position="45"/>
        <end position="67"/>
    </location>
</feature>
<evidence type="ECO:0000313" key="2">
    <source>
        <dbReference type="EMBL" id="GBE88611.1"/>
    </source>
</evidence>
<name>A0A401H2F5_9APHY</name>
<dbReference type="RefSeq" id="XP_027619524.1">
    <property type="nucleotide sequence ID" value="XM_027763723.1"/>
</dbReference>